<keyword evidence="1" id="KW-0175">Coiled coil</keyword>
<feature type="coiled-coil region" evidence="1">
    <location>
        <begin position="403"/>
        <end position="430"/>
    </location>
</feature>
<accession>A0ABD3N4B9</accession>
<organism evidence="3 4">
    <name type="scientific">Stephanodiscus triporus</name>
    <dbReference type="NCBI Taxonomy" id="2934178"/>
    <lineage>
        <taxon>Eukaryota</taxon>
        <taxon>Sar</taxon>
        <taxon>Stramenopiles</taxon>
        <taxon>Ochrophyta</taxon>
        <taxon>Bacillariophyta</taxon>
        <taxon>Coscinodiscophyceae</taxon>
        <taxon>Thalassiosirophycidae</taxon>
        <taxon>Stephanodiscales</taxon>
        <taxon>Stephanodiscaceae</taxon>
        <taxon>Stephanodiscus</taxon>
    </lineage>
</organism>
<evidence type="ECO:0000313" key="4">
    <source>
        <dbReference type="Proteomes" id="UP001530315"/>
    </source>
</evidence>
<gene>
    <name evidence="3" type="ORF">ACHAW5_006809</name>
</gene>
<proteinExistence type="predicted"/>
<dbReference type="CDD" id="cd10527">
    <property type="entry name" value="SET_LSMT"/>
    <property type="match status" value="1"/>
</dbReference>
<dbReference type="PANTHER" id="PTHR13271">
    <property type="entry name" value="UNCHARACTERIZED PUTATIVE METHYLTRANSFERASE"/>
    <property type="match status" value="1"/>
</dbReference>
<dbReference type="EMBL" id="JALLAZ020001617">
    <property type="protein sequence ID" value="KAL3770934.1"/>
    <property type="molecule type" value="Genomic_DNA"/>
</dbReference>
<evidence type="ECO:0000313" key="3">
    <source>
        <dbReference type="EMBL" id="KAL3770934.1"/>
    </source>
</evidence>
<reference evidence="3 4" key="1">
    <citation type="submission" date="2024-10" db="EMBL/GenBank/DDBJ databases">
        <title>Updated reference genomes for cyclostephanoid diatoms.</title>
        <authorList>
            <person name="Roberts W.R."/>
            <person name="Alverson A.J."/>
        </authorList>
    </citation>
    <scope>NUCLEOTIDE SEQUENCE [LARGE SCALE GENOMIC DNA]</scope>
    <source>
        <strain evidence="3 4">AJA276-08</strain>
    </source>
</reference>
<keyword evidence="4" id="KW-1185">Reference proteome</keyword>
<feature type="signal peptide" evidence="2">
    <location>
        <begin position="1"/>
        <end position="18"/>
    </location>
</feature>
<dbReference type="InterPro" id="IPR050600">
    <property type="entry name" value="SETD3_SETD6_MTase"/>
</dbReference>
<name>A0ABD3N4B9_9STRA</name>
<dbReference type="InterPro" id="IPR046341">
    <property type="entry name" value="SET_dom_sf"/>
</dbReference>
<dbReference type="Proteomes" id="UP001530315">
    <property type="component" value="Unassembled WGS sequence"/>
</dbReference>
<sequence length="543" mass="59994">MSRLGILLIAATASAFRARHPPVRPRSIIVGSSSRRASVIDVSERAPRDVSSLGDWAAAVGIGTSDGFVLVASGDDGYDVDAGLGLDVCAATSIDMPAESPVLYVPVGSMMTGTGARREMGDDVACRAETSLVADGDDDASYSTLLQFHLFAKVIREYELGEASPWRGWLDSLPRYHSNGASMTDFCFGCLPPYAAGLSLGEKKRLGRFARALGEVPSVSHETWNDPVLTSWAYAVVRTRCLEVPDGSDVCLVPMVDYFNHGGGPDYGGAVNVDVSFDEYGNCHAHATRDVASGEHLRTCYGDPSNPSDLLSRYGFLDESSPATFCKIVIDDPSSELIDLGCHPSRMLFYRDGGVSPEVWDVLCYRELGKVSRDAQLSFYHAHATGDEATKRGYHEEFHFLTVSALLAHVERLLDELEELELGLEIQRGQGRDAELHPRLSLIMRHNEFQISPNDGSAFYRAHATGDDATKRVYHERYFPETLSALRRHVDYLVNELEELSESSWRKDVERHPRLPLLMRHNKFVKDTFDRVQQQLDDMSAGH</sequence>
<feature type="chain" id="PRO_5044745038" description="SET domain-containing protein" evidence="2">
    <location>
        <begin position="19"/>
        <end position="543"/>
    </location>
</feature>
<protein>
    <recommendedName>
        <fullName evidence="5">SET domain-containing protein</fullName>
    </recommendedName>
</protein>
<evidence type="ECO:0000256" key="2">
    <source>
        <dbReference type="SAM" id="SignalP"/>
    </source>
</evidence>
<evidence type="ECO:0000256" key="1">
    <source>
        <dbReference type="SAM" id="Coils"/>
    </source>
</evidence>
<comment type="caution">
    <text evidence="3">The sequence shown here is derived from an EMBL/GenBank/DDBJ whole genome shotgun (WGS) entry which is preliminary data.</text>
</comment>
<evidence type="ECO:0008006" key="5">
    <source>
        <dbReference type="Google" id="ProtNLM"/>
    </source>
</evidence>
<dbReference type="SUPFAM" id="SSF82199">
    <property type="entry name" value="SET domain"/>
    <property type="match status" value="1"/>
</dbReference>
<keyword evidence="2" id="KW-0732">Signal</keyword>
<dbReference type="PANTHER" id="PTHR13271:SF137">
    <property type="entry name" value="SET DOMAIN-CONTAINING PROTEIN"/>
    <property type="match status" value="1"/>
</dbReference>
<dbReference type="AlphaFoldDB" id="A0ABD3N4B9"/>
<dbReference type="Gene3D" id="3.90.1410.10">
    <property type="entry name" value="set domain protein methyltransferase, domain 1"/>
    <property type="match status" value="1"/>
</dbReference>